<dbReference type="InterPro" id="IPR041373">
    <property type="entry name" value="RT_RNaseH"/>
</dbReference>
<dbReference type="FunFam" id="3.10.20.370:FF:000001">
    <property type="entry name" value="Retrovirus-related Pol polyprotein from transposon 17.6-like protein"/>
    <property type="match status" value="1"/>
</dbReference>
<dbReference type="InterPro" id="IPR050951">
    <property type="entry name" value="Retrovirus_Pol_polyprotein"/>
</dbReference>
<dbReference type="InterPro" id="IPR043128">
    <property type="entry name" value="Rev_trsase/Diguanyl_cyclase"/>
</dbReference>
<dbReference type="PANTHER" id="PTHR37984:SF5">
    <property type="entry name" value="PROTEIN NYNRIN-LIKE"/>
    <property type="match status" value="1"/>
</dbReference>
<dbReference type="STRING" id="35525.A0A164HT19"/>
<evidence type="ECO:0000256" key="4">
    <source>
        <dbReference type="ARBA" id="ARBA00022722"/>
    </source>
</evidence>
<proteinExistence type="predicted"/>
<organism evidence="9 10">
    <name type="scientific">Daphnia magna</name>
    <dbReference type="NCBI Taxonomy" id="35525"/>
    <lineage>
        <taxon>Eukaryota</taxon>
        <taxon>Metazoa</taxon>
        <taxon>Ecdysozoa</taxon>
        <taxon>Arthropoda</taxon>
        <taxon>Crustacea</taxon>
        <taxon>Branchiopoda</taxon>
        <taxon>Diplostraca</taxon>
        <taxon>Cladocera</taxon>
        <taxon>Anomopoda</taxon>
        <taxon>Daphniidae</taxon>
        <taxon>Daphnia</taxon>
    </lineage>
</organism>
<dbReference type="Gene3D" id="3.30.70.270">
    <property type="match status" value="1"/>
</dbReference>
<dbReference type="SUPFAM" id="SSF56672">
    <property type="entry name" value="DNA/RNA polymerases"/>
    <property type="match status" value="1"/>
</dbReference>
<dbReference type="GO" id="GO:0016787">
    <property type="term" value="F:hydrolase activity"/>
    <property type="evidence" value="ECO:0007669"/>
    <property type="project" value="UniProtKB-KW"/>
</dbReference>
<dbReference type="AlphaFoldDB" id="A0A164HT19"/>
<dbReference type="GO" id="GO:0003964">
    <property type="term" value="F:RNA-directed DNA polymerase activity"/>
    <property type="evidence" value="ECO:0007669"/>
    <property type="project" value="UniProtKB-KW"/>
</dbReference>
<evidence type="ECO:0000256" key="1">
    <source>
        <dbReference type="ARBA" id="ARBA00012493"/>
    </source>
</evidence>
<evidence type="ECO:0000256" key="2">
    <source>
        <dbReference type="ARBA" id="ARBA00022679"/>
    </source>
</evidence>
<dbReference type="Gene3D" id="3.10.20.370">
    <property type="match status" value="1"/>
</dbReference>
<name>A0A164HT19_9CRUS</name>
<dbReference type="CDD" id="cd09274">
    <property type="entry name" value="RNase_HI_RT_Ty3"/>
    <property type="match status" value="1"/>
</dbReference>
<feature type="domain" description="Reverse transcriptase RNase H-like" evidence="8">
    <location>
        <begin position="100"/>
        <end position="203"/>
    </location>
</feature>
<protein>
    <recommendedName>
        <fullName evidence="1">RNA-directed DNA polymerase</fullName>
        <ecNumber evidence="1">2.7.7.49</ecNumber>
    </recommendedName>
</protein>
<dbReference type="EMBL" id="LRGB01009593">
    <property type="protein sequence ID" value="KZS00533.1"/>
    <property type="molecule type" value="Genomic_DNA"/>
</dbReference>
<dbReference type="Pfam" id="PF17917">
    <property type="entry name" value="RT_RNaseH"/>
    <property type="match status" value="1"/>
</dbReference>
<evidence type="ECO:0000256" key="6">
    <source>
        <dbReference type="ARBA" id="ARBA00022801"/>
    </source>
</evidence>
<dbReference type="EC" id="2.7.7.49" evidence="1"/>
<evidence type="ECO:0000313" key="10">
    <source>
        <dbReference type="Proteomes" id="UP000076858"/>
    </source>
</evidence>
<dbReference type="OrthoDB" id="6363960at2759"/>
<dbReference type="GO" id="GO:0004519">
    <property type="term" value="F:endonuclease activity"/>
    <property type="evidence" value="ECO:0007669"/>
    <property type="project" value="UniProtKB-KW"/>
</dbReference>
<dbReference type="PANTHER" id="PTHR37984">
    <property type="entry name" value="PROTEIN CBG26694"/>
    <property type="match status" value="1"/>
</dbReference>
<keyword evidence="6" id="KW-0378">Hydrolase</keyword>
<accession>A0A164HT19</accession>
<keyword evidence="3" id="KW-0548">Nucleotidyltransferase</keyword>
<keyword evidence="4" id="KW-0540">Nuclease</keyword>
<comment type="caution">
    <text evidence="9">The sequence shown here is derived from an EMBL/GenBank/DDBJ whole genome shotgun (WGS) entry which is preliminary data.</text>
</comment>
<evidence type="ECO:0000256" key="5">
    <source>
        <dbReference type="ARBA" id="ARBA00022759"/>
    </source>
</evidence>
<keyword evidence="7" id="KW-0695">RNA-directed DNA polymerase</keyword>
<keyword evidence="10" id="KW-1185">Reference proteome</keyword>
<keyword evidence="5" id="KW-0255">Endonuclease</keyword>
<evidence type="ECO:0000256" key="7">
    <source>
        <dbReference type="ARBA" id="ARBA00022918"/>
    </source>
</evidence>
<gene>
    <name evidence="9" type="ORF">APZ42_003136</name>
</gene>
<sequence length="267" mass="30594">MLGHVVSKAGIEPDTEHCKAIEMFPGPNLNANEKAKRKWVKSFVGLCSFYRKFVPNFAQVAYPLTVMEGKGVFRWGEPERNGFAELKAELVKAAQLAHPDYSKNFEVHPDACDYGIGAALMQEGNGHPMPICFVSRVLNKSERNYTITEKECLAIVWAVKKFRPYIWGKKIVVKTDHHALSWLMIKQELSGRLERWSLSLQEYDISIQYKKGSLHEDADALSRYPKQERGEEEQALSFHCRKKSLKQPLFFKEPFVFEASRPSQSLP</sequence>
<evidence type="ECO:0000259" key="8">
    <source>
        <dbReference type="Pfam" id="PF17917"/>
    </source>
</evidence>
<dbReference type="FunFam" id="3.30.70.270:FF:000020">
    <property type="entry name" value="Transposon Tf2-6 polyprotein-like Protein"/>
    <property type="match status" value="1"/>
</dbReference>
<keyword evidence="2" id="KW-0808">Transferase</keyword>
<dbReference type="InterPro" id="IPR043502">
    <property type="entry name" value="DNA/RNA_pol_sf"/>
</dbReference>
<reference evidence="9 10" key="1">
    <citation type="submission" date="2016-03" db="EMBL/GenBank/DDBJ databases">
        <title>EvidentialGene: Evidence-directed Construction of Genes on Genomes.</title>
        <authorList>
            <person name="Gilbert D.G."/>
            <person name="Choi J.-H."/>
            <person name="Mockaitis K."/>
            <person name="Colbourne J."/>
            <person name="Pfrender M."/>
        </authorList>
    </citation>
    <scope>NUCLEOTIDE SEQUENCE [LARGE SCALE GENOMIC DNA]</scope>
    <source>
        <strain evidence="9 10">Xinb3</strain>
        <tissue evidence="9">Complete organism</tissue>
    </source>
</reference>
<evidence type="ECO:0000313" key="9">
    <source>
        <dbReference type="EMBL" id="KZS00533.1"/>
    </source>
</evidence>
<dbReference type="Proteomes" id="UP000076858">
    <property type="component" value="Unassembled WGS sequence"/>
</dbReference>
<evidence type="ECO:0000256" key="3">
    <source>
        <dbReference type="ARBA" id="ARBA00022695"/>
    </source>
</evidence>